<feature type="transmembrane region" description="Helical" evidence="1">
    <location>
        <begin position="158"/>
        <end position="177"/>
    </location>
</feature>
<keyword evidence="1" id="KW-0812">Transmembrane</keyword>
<dbReference type="Pfam" id="PF13536">
    <property type="entry name" value="EmrE"/>
    <property type="match status" value="1"/>
</dbReference>
<proteinExistence type="predicted"/>
<reference evidence="3" key="1">
    <citation type="submission" date="2014-03" db="EMBL/GenBank/DDBJ databases">
        <authorList>
            <person name="Urmite Genomes U."/>
        </authorList>
    </citation>
    <scope>NUCLEOTIDE SEQUENCE [LARGE SCALE GENOMIC DNA]</scope>
    <source>
        <strain evidence="3">HD-03</strain>
    </source>
</reference>
<feature type="transmembrane region" description="Helical" evidence="1">
    <location>
        <begin position="290"/>
        <end position="309"/>
    </location>
</feature>
<dbReference type="AlphaFoldDB" id="A0A024P7C7"/>
<evidence type="ECO:0000256" key="1">
    <source>
        <dbReference type="SAM" id="Phobius"/>
    </source>
</evidence>
<feature type="transmembrane region" description="Helical" evidence="1">
    <location>
        <begin position="136"/>
        <end position="152"/>
    </location>
</feature>
<reference evidence="2 3" key="2">
    <citation type="submission" date="2014-05" db="EMBL/GenBank/DDBJ databases">
        <title>Draft genome sequence of Halobacillus karajensis HK-03.</title>
        <authorList>
            <person name="Khelaifia S."/>
            <person name="Croce O."/>
            <person name="Lagier J.C."/>
            <person name="Raoult D."/>
        </authorList>
    </citation>
    <scope>NUCLEOTIDE SEQUENCE [LARGE SCALE GENOMIC DNA]</scope>
    <source>
        <strain evidence="2 3">HD-03</strain>
    </source>
</reference>
<keyword evidence="1" id="KW-1133">Transmembrane helix</keyword>
<feature type="transmembrane region" description="Helical" evidence="1">
    <location>
        <begin position="198"/>
        <end position="222"/>
    </location>
</feature>
<feature type="transmembrane region" description="Helical" evidence="1">
    <location>
        <begin position="261"/>
        <end position="284"/>
    </location>
</feature>
<gene>
    <name evidence="2" type="ORF">BN983_03349</name>
</gene>
<dbReference type="RefSeq" id="WP_035510367.1">
    <property type="nucleotide sequence ID" value="NZ_CCDH010000002.1"/>
</dbReference>
<evidence type="ECO:0008006" key="4">
    <source>
        <dbReference type="Google" id="ProtNLM"/>
    </source>
</evidence>
<evidence type="ECO:0000313" key="2">
    <source>
        <dbReference type="EMBL" id="CDQ25044.1"/>
    </source>
</evidence>
<evidence type="ECO:0000313" key="3">
    <source>
        <dbReference type="Proteomes" id="UP000028868"/>
    </source>
</evidence>
<dbReference type="InterPro" id="IPR032713">
    <property type="entry name" value="EmrE"/>
</dbReference>
<organism evidence="2 3">
    <name type="scientific">Halobacillus karajensis</name>
    <dbReference type="NCBI Taxonomy" id="195088"/>
    <lineage>
        <taxon>Bacteria</taxon>
        <taxon>Bacillati</taxon>
        <taxon>Bacillota</taxon>
        <taxon>Bacilli</taxon>
        <taxon>Bacillales</taxon>
        <taxon>Bacillaceae</taxon>
        <taxon>Halobacillus</taxon>
    </lineage>
</organism>
<keyword evidence="1" id="KW-0472">Membrane</keyword>
<dbReference type="Proteomes" id="UP000028868">
    <property type="component" value="Unassembled WGS sequence"/>
</dbReference>
<feature type="transmembrane region" description="Helical" evidence="1">
    <location>
        <begin position="37"/>
        <end position="56"/>
    </location>
</feature>
<name>A0A024P7C7_9BACI</name>
<protein>
    <recommendedName>
        <fullName evidence="4">Multidrug resistance efflux transporter</fullName>
    </recommendedName>
</protein>
<sequence length="329" mass="36151">MKEIFLGITASMFFAVTFVLNRSMEVSGGSWMWSSSLRFIFMVPFLLFIVLIRHNIKQVLLEIRTHPFQWLGWSFVGFVLFYAPLTYAAAYGPGWLVAGTWQVTILGGILVAPLFYTTVQTENGLTTHRHKIQKKAFLMSTIILIGVMLIQFQKVSDLTFSEALAGILPVLVASFAYPLGNRKMMVLCGGRLDTFQRVLGMTIASLPFWLILCLFALFKVGAPSQGQLIQSFIVAVCSGVIATTLFFIATDRVRLHQGKLAAVEATQSTQVLFVVGGESLLLASPLPGNVAMAGIGIIIIGIIMHSFSVRGGRSSKKSDLSNVQEKKVF</sequence>
<feature type="transmembrane region" description="Helical" evidence="1">
    <location>
        <begin position="68"/>
        <end position="89"/>
    </location>
</feature>
<comment type="caution">
    <text evidence="2">The sequence shown here is derived from an EMBL/GenBank/DDBJ whole genome shotgun (WGS) entry which is preliminary data.</text>
</comment>
<dbReference type="EMBL" id="CCDI010000004">
    <property type="protein sequence ID" value="CDQ25044.1"/>
    <property type="molecule type" value="Genomic_DNA"/>
</dbReference>
<accession>A0A024P7C7</accession>
<feature type="transmembrane region" description="Helical" evidence="1">
    <location>
        <begin position="95"/>
        <end position="116"/>
    </location>
</feature>
<feature type="transmembrane region" description="Helical" evidence="1">
    <location>
        <begin position="228"/>
        <end position="249"/>
    </location>
</feature>
<keyword evidence="3" id="KW-1185">Reference proteome</keyword>